<organism evidence="1 2">
    <name type="scientific">Pseudoneurospora amorphoporcata</name>
    <dbReference type="NCBI Taxonomy" id="241081"/>
    <lineage>
        <taxon>Eukaryota</taxon>
        <taxon>Fungi</taxon>
        <taxon>Dikarya</taxon>
        <taxon>Ascomycota</taxon>
        <taxon>Pezizomycotina</taxon>
        <taxon>Sordariomycetes</taxon>
        <taxon>Sordariomycetidae</taxon>
        <taxon>Sordariales</taxon>
        <taxon>Sordariaceae</taxon>
        <taxon>Pseudoneurospora</taxon>
    </lineage>
</organism>
<evidence type="ECO:0000313" key="2">
    <source>
        <dbReference type="Proteomes" id="UP001303222"/>
    </source>
</evidence>
<dbReference type="EMBL" id="MU859486">
    <property type="protein sequence ID" value="KAK3946873.1"/>
    <property type="molecule type" value="Genomic_DNA"/>
</dbReference>
<gene>
    <name evidence="1" type="ORF">QBC32DRAFT_196660</name>
</gene>
<feature type="non-terminal residue" evidence="1">
    <location>
        <position position="104"/>
    </location>
</feature>
<dbReference type="Proteomes" id="UP001303222">
    <property type="component" value="Unassembled WGS sequence"/>
</dbReference>
<accession>A0AAN6NLA0</accession>
<reference evidence="1" key="1">
    <citation type="journal article" date="2023" name="Mol. Phylogenet. Evol.">
        <title>Genome-scale phylogeny and comparative genomics of the fungal order Sordariales.</title>
        <authorList>
            <person name="Hensen N."/>
            <person name="Bonometti L."/>
            <person name="Westerberg I."/>
            <person name="Brannstrom I.O."/>
            <person name="Guillou S."/>
            <person name="Cros-Aarteil S."/>
            <person name="Calhoun S."/>
            <person name="Haridas S."/>
            <person name="Kuo A."/>
            <person name="Mondo S."/>
            <person name="Pangilinan J."/>
            <person name="Riley R."/>
            <person name="LaButti K."/>
            <person name="Andreopoulos B."/>
            <person name="Lipzen A."/>
            <person name="Chen C."/>
            <person name="Yan M."/>
            <person name="Daum C."/>
            <person name="Ng V."/>
            <person name="Clum A."/>
            <person name="Steindorff A."/>
            <person name="Ohm R.A."/>
            <person name="Martin F."/>
            <person name="Silar P."/>
            <person name="Natvig D.O."/>
            <person name="Lalanne C."/>
            <person name="Gautier V."/>
            <person name="Ament-Velasquez S.L."/>
            <person name="Kruys A."/>
            <person name="Hutchinson M.I."/>
            <person name="Powell A.J."/>
            <person name="Barry K."/>
            <person name="Miller A.N."/>
            <person name="Grigoriev I.V."/>
            <person name="Debuchy R."/>
            <person name="Gladieux P."/>
            <person name="Hiltunen Thoren M."/>
            <person name="Johannesson H."/>
        </authorList>
    </citation>
    <scope>NUCLEOTIDE SEQUENCE</scope>
    <source>
        <strain evidence="1">CBS 626.80</strain>
    </source>
</reference>
<protein>
    <recommendedName>
        <fullName evidence="3">Apple domain-containing protein</fullName>
    </recommendedName>
</protein>
<evidence type="ECO:0008006" key="3">
    <source>
        <dbReference type="Google" id="ProtNLM"/>
    </source>
</evidence>
<sequence length="104" mass="11436">STTTASIVTVPTEGVLAFHCRQRRQIITMGSQSWGFGVGCNQDLTGSKIDLAGSIAYSFEDCLRSCAQTNRITKNDSCVGVSFNGDLPLFMEKYHGNCFLKRYL</sequence>
<reference evidence="1" key="2">
    <citation type="submission" date="2023-06" db="EMBL/GenBank/DDBJ databases">
        <authorList>
            <consortium name="Lawrence Berkeley National Laboratory"/>
            <person name="Mondo S.J."/>
            <person name="Hensen N."/>
            <person name="Bonometti L."/>
            <person name="Westerberg I."/>
            <person name="Brannstrom I.O."/>
            <person name="Guillou S."/>
            <person name="Cros-Aarteil S."/>
            <person name="Calhoun S."/>
            <person name="Haridas S."/>
            <person name="Kuo A."/>
            <person name="Pangilinan J."/>
            <person name="Riley R."/>
            <person name="Labutti K."/>
            <person name="Andreopoulos B."/>
            <person name="Lipzen A."/>
            <person name="Chen C."/>
            <person name="Yanf M."/>
            <person name="Daum C."/>
            <person name="Ng V."/>
            <person name="Clum A."/>
            <person name="Steindorff A."/>
            <person name="Ohm R."/>
            <person name="Martin F."/>
            <person name="Silar P."/>
            <person name="Natvig D."/>
            <person name="Lalanne C."/>
            <person name="Gautier V."/>
            <person name="Ament-Velasquez S.L."/>
            <person name="Kruys A."/>
            <person name="Hutchinson M.I."/>
            <person name="Powell A.J."/>
            <person name="Barry K."/>
            <person name="Miller A.N."/>
            <person name="Grigoriev I.V."/>
            <person name="Debuchy R."/>
            <person name="Gladieux P."/>
            <person name="Thoren M.H."/>
            <person name="Johannesson H."/>
        </authorList>
    </citation>
    <scope>NUCLEOTIDE SEQUENCE</scope>
    <source>
        <strain evidence="1">CBS 626.80</strain>
    </source>
</reference>
<dbReference type="AlphaFoldDB" id="A0AAN6NLA0"/>
<comment type="caution">
    <text evidence="1">The sequence shown here is derived from an EMBL/GenBank/DDBJ whole genome shotgun (WGS) entry which is preliminary data.</text>
</comment>
<evidence type="ECO:0000313" key="1">
    <source>
        <dbReference type="EMBL" id="KAK3946873.1"/>
    </source>
</evidence>
<name>A0AAN6NLA0_9PEZI</name>
<proteinExistence type="predicted"/>
<keyword evidence="2" id="KW-1185">Reference proteome</keyword>
<feature type="non-terminal residue" evidence="1">
    <location>
        <position position="1"/>
    </location>
</feature>